<comment type="caution">
    <text evidence="1">The sequence shown here is derived from an EMBL/GenBank/DDBJ whole genome shotgun (WGS) entry which is preliminary data.</text>
</comment>
<gene>
    <name evidence="1" type="ORF">ABT211_08115</name>
</gene>
<name>A0ABV1TB39_9ACTN</name>
<protein>
    <submittedName>
        <fullName evidence="1">DinB family protein</fullName>
    </submittedName>
</protein>
<dbReference type="InterPro" id="IPR007061">
    <property type="entry name" value="MST-like"/>
</dbReference>
<dbReference type="Pfam" id="PF04978">
    <property type="entry name" value="MST"/>
    <property type="match status" value="1"/>
</dbReference>
<dbReference type="EMBL" id="JBEOZM010000003">
    <property type="protein sequence ID" value="MER6267250.1"/>
    <property type="molecule type" value="Genomic_DNA"/>
</dbReference>
<proteinExistence type="predicted"/>
<evidence type="ECO:0000313" key="2">
    <source>
        <dbReference type="Proteomes" id="UP001490365"/>
    </source>
</evidence>
<reference evidence="1 2" key="1">
    <citation type="submission" date="2024-06" db="EMBL/GenBank/DDBJ databases">
        <title>The Natural Products Discovery Center: Release of the First 8490 Sequenced Strains for Exploring Actinobacteria Biosynthetic Diversity.</title>
        <authorList>
            <person name="Kalkreuter E."/>
            <person name="Kautsar S.A."/>
            <person name="Yang D."/>
            <person name="Bader C.D."/>
            <person name="Teijaro C.N."/>
            <person name="Fluegel L."/>
            <person name="Davis C.M."/>
            <person name="Simpson J.R."/>
            <person name="Lauterbach L."/>
            <person name="Steele A.D."/>
            <person name="Gui C."/>
            <person name="Meng S."/>
            <person name="Li G."/>
            <person name="Viehrig K."/>
            <person name="Ye F."/>
            <person name="Su P."/>
            <person name="Kiefer A.F."/>
            <person name="Nichols A."/>
            <person name="Cepeda A.J."/>
            <person name="Yan W."/>
            <person name="Fan B."/>
            <person name="Jiang Y."/>
            <person name="Adhikari A."/>
            <person name="Zheng C.-J."/>
            <person name="Schuster L."/>
            <person name="Cowan T.M."/>
            <person name="Smanski M.J."/>
            <person name="Chevrette M.G."/>
            <person name="De Carvalho L.P.S."/>
            <person name="Shen B."/>
        </authorList>
    </citation>
    <scope>NUCLEOTIDE SEQUENCE [LARGE SCALE GENOMIC DNA]</scope>
    <source>
        <strain evidence="1 2">NPDC001694</strain>
    </source>
</reference>
<dbReference type="RefSeq" id="WP_351955922.1">
    <property type="nucleotide sequence ID" value="NZ_JBEOZM010000003.1"/>
</dbReference>
<evidence type="ECO:0000313" key="1">
    <source>
        <dbReference type="EMBL" id="MER6267250.1"/>
    </source>
</evidence>
<sequence>MTGADFKADLHTYLQDARDVLVWKLEGLSEYDIRRPLTPTGTNLLGLVKHLAGAEAWYFGAAFGRPFDGAPRLWFTGDTEPNGDLWARADETREELVGVYQRIQTHSDETIAALPLDAVGRLPVDPPKEITLHRVLTHMVAETQRHAGHADIVRELIDGATGQRVDGANMAPGDAEAWAEHRDRVERAAGGPCDDKLDVTAFGTTA</sequence>
<organism evidence="1 2">
    <name type="scientific">Streptomyces sp. 900105755</name>
    <dbReference type="NCBI Taxonomy" id="3154389"/>
    <lineage>
        <taxon>Bacteria</taxon>
        <taxon>Bacillati</taxon>
        <taxon>Actinomycetota</taxon>
        <taxon>Actinomycetes</taxon>
        <taxon>Kitasatosporales</taxon>
        <taxon>Streptomycetaceae</taxon>
        <taxon>Streptomyces</taxon>
    </lineage>
</organism>
<keyword evidence="2" id="KW-1185">Reference proteome</keyword>
<dbReference type="Gene3D" id="1.20.120.450">
    <property type="entry name" value="dinb family like domain"/>
    <property type="match status" value="1"/>
</dbReference>
<accession>A0ABV1TB39</accession>
<dbReference type="Proteomes" id="UP001490365">
    <property type="component" value="Unassembled WGS sequence"/>
</dbReference>
<dbReference type="InterPro" id="IPR034660">
    <property type="entry name" value="DinB/YfiT-like"/>
</dbReference>
<dbReference type="SUPFAM" id="SSF109854">
    <property type="entry name" value="DinB/YfiT-like putative metalloenzymes"/>
    <property type="match status" value="1"/>
</dbReference>